<evidence type="ECO:0000313" key="6">
    <source>
        <dbReference type="Proteomes" id="UP001241603"/>
    </source>
</evidence>
<reference evidence="5 6" key="1">
    <citation type="submission" date="2023-07" db="EMBL/GenBank/DDBJ databases">
        <title>Genomic Encyclopedia of Type Strains, Phase IV (KMG-IV): sequencing the most valuable type-strain genomes for metagenomic binning, comparative biology and taxonomic classification.</title>
        <authorList>
            <person name="Goeker M."/>
        </authorList>
    </citation>
    <scope>NUCLEOTIDE SEQUENCE [LARGE SCALE GENOMIC DNA]</scope>
    <source>
        <strain evidence="5 6">B6-8</strain>
    </source>
</reference>
<name>A0ABU0H567_9HYPH</name>
<gene>
    <name evidence="5" type="ORF">QO014_001836</name>
</gene>
<evidence type="ECO:0000259" key="4">
    <source>
        <dbReference type="Pfam" id="PF13458"/>
    </source>
</evidence>
<keyword evidence="3" id="KW-0813">Transport</keyword>
<comment type="similarity">
    <text evidence="1">Belongs to the leucine-binding protein family.</text>
</comment>
<keyword evidence="3" id="KW-0029">Amino-acid transport</keyword>
<dbReference type="SUPFAM" id="SSF53822">
    <property type="entry name" value="Periplasmic binding protein-like I"/>
    <property type="match status" value="1"/>
</dbReference>
<dbReference type="InterPro" id="IPR028081">
    <property type="entry name" value="Leu-bd"/>
</dbReference>
<dbReference type="Pfam" id="PF13458">
    <property type="entry name" value="Peripla_BP_6"/>
    <property type="match status" value="1"/>
</dbReference>
<dbReference type="Gene3D" id="3.40.50.2300">
    <property type="match status" value="2"/>
</dbReference>
<comment type="caution">
    <text evidence="5">The sequence shown here is derived from an EMBL/GenBank/DDBJ whole genome shotgun (WGS) entry which is preliminary data.</text>
</comment>
<dbReference type="CDD" id="cd06339">
    <property type="entry name" value="PBP1_YraM_LppC_lipoprotein-like"/>
    <property type="match status" value="1"/>
</dbReference>
<dbReference type="Proteomes" id="UP001241603">
    <property type="component" value="Unassembled WGS sequence"/>
</dbReference>
<evidence type="ECO:0000256" key="2">
    <source>
        <dbReference type="ARBA" id="ARBA00022729"/>
    </source>
</evidence>
<feature type="domain" description="Leucine-binding protein" evidence="4">
    <location>
        <begin position="45"/>
        <end position="372"/>
    </location>
</feature>
<evidence type="ECO:0000256" key="3">
    <source>
        <dbReference type="ARBA" id="ARBA00022970"/>
    </source>
</evidence>
<dbReference type="PANTHER" id="PTHR30483">
    <property type="entry name" value="LEUCINE-SPECIFIC-BINDING PROTEIN"/>
    <property type="match status" value="1"/>
</dbReference>
<evidence type="ECO:0000256" key="1">
    <source>
        <dbReference type="ARBA" id="ARBA00010062"/>
    </source>
</evidence>
<keyword evidence="2" id="KW-0732">Signal</keyword>
<evidence type="ECO:0000313" key="5">
    <source>
        <dbReference type="EMBL" id="MDQ0437451.1"/>
    </source>
</evidence>
<organism evidence="5 6">
    <name type="scientific">Kaistia dalseonensis</name>
    <dbReference type="NCBI Taxonomy" id="410840"/>
    <lineage>
        <taxon>Bacteria</taxon>
        <taxon>Pseudomonadati</taxon>
        <taxon>Pseudomonadota</taxon>
        <taxon>Alphaproteobacteria</taxon>
        <taxon>Hyphomicrobiales</taxon>
        <taxon>Kaistiaceae</taxon>
        <taxon>Kaistia</taxon>
    </lineage>
</organism>
<sequence>MLGSAASAAGLLAACSPTARESASPGAAAATASQPATGETIGTGTVRVALLVPSSATGNAGLIAASLKNAATLALREFQGANLQILVKDDKGTPEGARAAAAEAISQGAELIMGPLFAPSVTAAAAVARPAGVSIVAFSTDTNVASRGVYLLSFLPQTDVDRIIGFAGSRGKHAIAALLPANGYGTVVEAALQKSVTMNGSRIVTIERYTLDRVAMQQKAEAIAAIVQKGEVDALFMPDAGDAAPFLAQILSARGVRQGQVQLLGSGQWDDPRITQESALRGGWYPAPDKSGFNAFAARYQAAFGAAPLRAASLGYDATSLAAGLAARFGDKRFTADTIANPSGFLGVDGVFRFLPDGTNQRGLAVYEVGSGTATLIDPAPKTFSRAGA</sequence>
<dbReference type="InterPro" id="IPR028082">
    <property type="entry name" value="Peripla_BP_I"/>
</dbReference>
<accession>A0ABU0H567</accession>
<dbReference type="PANTHER" id="PTHR30483:SF6">
    <property type="entry name" value="PERIPLASMIC BINDING PROTEIN OF ABC TRANSPORTER FOR NATURAL AMINO ACIDS"/>
    <property type="match status" value="1"/>
</dbReference>
<dbReference type="RefSeq" id="WP_266348372.1">
    <property type="nucleotide sequence ID" value="NZ_JAPKNG010000002.1"/>
</dbReference>
<keyword evidence="6" id="KW-1185">Reference proteome</keyword>
<proteinExistence type="inferred from homology"/>
<protein>
    <submittedName>
        <fullName evidence="5">ABC-type branched-subunit amino acid transport system substrate-binding protein</fullName>
    </submittedName>
</protein>
<dbReference type="InterPro" id="IPR051010">
    <property type="entry name" value="BCAA_transport"/>
</dbReference>
<dbReference type="EMBL" id="JAUSVO010000002">
    <property type="protein sequence ID" value="MDQ0437451.1"/>
    <property type="molecule type" value="Genomic_DNA"/>
</dbReference>